<dbReference type="Gene3D" id="3.40.50.1460">
    <property type="match status" value="1"/>
</dbReference>
<sequence length="612" mass="65114">MVATSHYADAELSTLRAPAGSAAALYDVLGDPSICGFEVTRAVDQPCDRLLKTIERFLKRCAREDLVLLYVSCHGLLDARGQLYFAAADTHKDDLLSTAMSSTWLRNCLGACDANRQVLILDCCFSGAYVRGVMGPREVPVIAKFATASRGRAVLTASRATEYSLEGEPVPGKVQPSVYTRHLIDGIRTGEADRDGDGVIAVADAHEYVERRLREEDVDQHPALLLYESGNKLELAHCRPRGALPPPSPWPVVAGRWRLLRRTWVRAALATAVIATLTALGLMLFALTRPDSGPGREGGDTTPSPLMVSGESVVFSPDGRVLAATHPGRADSLGLTNNDSIRLSNPRTGKAVRTLDSDDHDPVALAFSPDGRTLASAGWDGRVLLWDPANGRIIRTMSGHSQVNEVAFSPDGRLLASVGDNREVRLWDPRTGKLVSSIVAHAAGVSSVAFSPDGALLATSADTLLYEGDTSVRLWNPATGTRVRTLSGLEEGIQRLAFSPDGRTLAGASWDGSVHVWNTATGKQAEAIDADDHLPGAIAFSPDGRVLAGGGFDGTVSLWDPATGRALRTLTGHQGAVNSVAFSADGALLATGSDDRTVRVWNPDTGKLLRTL</sequence>
<dbReference type="RefSeq" id="WP_187814306.1">
    <property type="nucleotide sequence ID" value="NZ_JACTVJ010000006.1"/>
</dbReference>
<keyword evidence="4" id="KW-0472">Membrane</keyword>
<dbReference type="InterPro" id="IPR015943">
    <property type="entry name" value="WD40/YVTN_repeat-like_dom_sf"/>
</dbReference>
<name>A0ABR7SEE1_9ACTN</name>
<dbReference type="CDD" id="cd00200">
    <property type="entry name" value="WD40"/>
    <property type="match status" value="1"/>
</dbReference>
<feature type="transmembrane region" description="Helical" evidence="4">
    <location>
        <begin position="264"/>
        <end position="287"/>
    </location>
</feature>
<accession>A0ABR7SEE1</accession>
<feature type="repeat" description="WD" evidence="3">
    <location>
        <begin position="537"/>
        <end position="569"/>
    </location>
</feature>
<keyword evidence="2" id="KW-0677">Repeat</keyword>
<evidence type="ECO:0000256" key="3">
    <source>
        <dbReference type="PROSITE-ProRule" id="PRU00221"/>
    </source>
</evidence>
<evidence type="ECO:0000313" key="7">
    <source>
        <dbReference type="Proteomes" id="UP000642284"/>
    </source>
</evidence>
<dbReference type="SMART" id="SM00320">
    <property type="entry name" value="WD40"/>
    <property type="match status" value="6"/>
</dbReference>
<dbReference type="PRINTS" id="PR00320">
    <property type="entry name" value="GPROTEINBRPT"/>
</dbReference>
<dbReference type="PROSITE" id="PS00678">
    <property type="entry name" value="WD_REPEATS_1"/>
    <property type="match status" value="1"/>
</dbReference>
<protein>
    <recommendedName>
        <fullName evidence="5">Peptidase C14 caspase domain-containing protein</fullName>
    </recommendedName>
</protein>
<evidence type="ECO:0000313" key="6">
    <source>
        <dbReference type="EMBL" id="MBC9713872.1"/>
    </source>
</evidence>
<dbReference type="Proteomes" id="UP000642284">
    <property type="component" value="Unassembled WGS sequence"/>
</dbReference>
<dbReference type="NCBIfam" id="NF047832">
    <property type="entry name" value="caspase_w_EACC1"/>
    <property type="match status" value="1"/>
</dbReference>
<feature type="repeat" description="WD" evidence="3">
    <location>
        <begin position="486"/>
        <end position="527"/>
    </location>
</feature>
<proteinExistence type="predicted"/>
<feature type="repeat" description="WD" evidence="3">
    <location>
        <begin position="570"/>
        <end position="611"/>
    </location>
</feature>
<keyword evidence="7" id="KW-1185">Reference proteome</keyword>
<gene>
    <name evidence="6" type="ORF">H9Y04_14975</name>
</gene>
<dbReference type="InterPro" id="IPR011600">
    <property type="entry name" value="Pept_C14_caspase"/>
</dbReference>
<evidence type="ECO:0000256" key="4">
    <source>
        <dbReference type="SAM" id="Phobius"/>
    </source>
</evidence>
<keyword evidence="4" id="KW-1133">Transmembrane helix</keyword>
<organism evidence="6 7">
    <name type="scientific">Streptomyces polyasparticus</name>
    <dbReference type="NCBI Taxonomy" id="2767826"/>
    <lineage>
        <taxon>Bacteria</taxon>
        <taxon>Bacillati</taxon>
        <taxon>Actinomycetota</taxon>
        <taxon>Actinomycetes</taxon>
        <taxon>Kitasatosporales</taxon>
        <taxon>Streptomycetaceae</taxon>
        <taxon>Streptomyces</taxon>
    </lineage>
</organism>
<comment type="caution">
    <text evidence="6">The sequence shown here is derived from an EMBL/GenBank/DDBJ whole genome shotgun (WGS) entry which is preliminary data.</text>
</comment>
<dbReference type="InterPro" id="IPR036322">
    <property type="entry name" value="WD40_repeat_dom_sf"/>
</dbReference>
<reference evidence="6 7" key="1">
    <citation type="submission" date="2020-08" db="EMBL/GenBank/DDBJ databases">
        <title>Genemic of Streptomyces polyaspartic.</title>
        <authorList>
            <person name="Liu W."/>
        </authorList>
    </citation>
    <scope>NUCLEOTIDE SEQUENCE [LARGE SCALE GENOMIC DNA]</scope>
    <source>
        <strain evidence="6 7">TRM66268-LWL</strain>
    </source>
</reference>
<feature type="domain" description="Peptidase C14 caspase" evidence="5">
    <location>
        <begin position="5"/>
        <end position="224"/>
    </location>
</feature>
<evidence type="ECO:0000256" key="2">
    <source>
        <dbReference type="ARBA" id="ARBA00022737"/>
    </source>
</evidence>
<dbReference type="InterPro" id="IPR029030">
    <property type="entry name" value="Caspase-like_dom_sf"/>
</dbReference>
<evidence type="ECO:0000259" key="5">
    <source>
        <dbReference type="Pfam" id="PF00656"/>
    </source>
</evidence>
<dbReference type="InterPro" id="IPR001680">
    <property type="entry name" value="WD40_rpt"/>
</dbReference>
<feature type="repeat" description="WD" evidence="3">
    <location>
        <begin position="396"/>
        <end position="437"/>
    </location>
</feature>
<dbReference type="SUPFAM" id="SSF50978">
    <property type="entry name" value="WD40 repeat-like"/>
    <property type="match status" value="1"/>
</dbReference>
<dbReference type="PANTHER" id="PTHR19879:SF9">
    <property type="entry name" value="TRANSCRIPTION INITIATION FACTOR TFIID SUBUNIT 5"/>
    <property type="match status" value="1"/>
</dbReference>
<keyword evidence="1 3" id="KW-0853">WD repeat</keyword>
<dbReference type="PROSITE" id="PS50082">
    <property type="entry name" value="WD_REPEATS_2"/>
    <property type="match status" value="5"/>
</dbReference>
<dbReference type="EMBL" id="JACTVJ010000006">
    <property type="protein sequence ID" value="MBC9713872.1"/>
    <property type="molecule type" value="Genomic_DNA"/>
</dbReference>
<dbReference type="SUPFAM" id="SSF52129">
    <property type="entry name" value="Caspase-like"/>
    <property type="match status" value="1"/>
</dbReference>
<dbReference type="PANTHER" id="PTHR19879">
    <property type="entry name" value="TRANSCRIPTION INITIATION FACTOR TFIID"/>
    <property type="match status" value="1"/>
</dbReference>
<dbReference type="Pfam" id="PF00656">
    <property type="entry name" value="Peptidase_C14"/>
    <property type="match status" value="1"/>
</dbReference>
<dbReference type="InterPro" id="IPR019775">
    <property type="entry name" value="WD40_repeat_CS"/>
</dbReference>
<keyword evidence="4" id="KW-0812">Transmembrane</keyword>
<dbReference type="InterPro" id="IPR020472">
    <property type="entry name" value="WD40_PAC1"/>
</dbReference>
<dbReference type="PROSITE" id="PS50294">
    <property type="entry name" value="WD_REPEATS_REGION"/>
    <property type="match status" value="5"/>
</dbReference>
<dbReference type="Pfam" id="PF00400">
    <property type="entry name" value="WD40"/>
    <property type="match status" value="6"/>
</dbReference>
<feature type="repeat" description="WD" evidence="3">
    <location>
        <begin position="355"/>
        <end position="396"/>
    </location>
</feature>
<dbReference type="Gene3D" id="2.130.10.10">
    <property type="entry name" value="YVTN repeat-like/Quinoprotein amine dehydrogenase"/>
    <property type="match status" value="3"/>
</dbReference>
<evidence type="ECO:0000256" key="1">
    <source>
        <dbReference type="ARBA" id="ARBA00022574"/>
    </source>
</evidence>